<dbReference type="AlphaFoldDB" id="A0A2A8H9F5"/>
<name>A0A2A8H9F5_9BACI</name>
<keyword evidence="2" id="KW-0472">Membrane</keyword>
<gene>
    <name evidence="3" type="ORF">CN585_24605</name>
</gene>
<sequence length="270" mass="31540">MREDFKKDWFKIIITILVTFLTGLISWKIINTNLNIQFDFNNLLSLILALFSIWLSISFYFKATDQSNEFYDNSFTLTKDLSVLLGKIESQFGENLRHLEQGNLQLHNKVESISAQISQKEFLLNENEKTIHDFEEVKKLLQEMTLKTLEDDNQAKYQRIITKLEQEISGKEIQIKDLKTDIENLANKKEQIITDLPELLNRSPLKIAKDRHGKKRVQHTCNKCGIVRSIYEKELINNYYSGDINKAFSSVLKCNICDSEEIRNIVPFVK</sequence>
<protein>
    <submittedName>
        <fullName evidence="3">Uncharacterized protein</fullName>
    </submittedName>
</protein>
<evidence type="ECO:0000313" key="4">
    <source>
        <dbReference type="Proteomes" id="UP000220841"/>
    </source>
</evidence>
<feature type="transmembrane region" description="Helical" evidence="2">
    <location>
        <begin position="12"/>
        <end position="30"/>
    </location>
</feature>
<evidence type="ECO:0000256" key="2">
    <source>
        <dbReference type="SAM" id="Phobius"/>
    </source>
</evidence>
<accession>A0A2A8H9F5</accession>
<proteinExistence type="predicted"/>
<dbReference type="EMBL" id="NUBY01000173">
    <property type="protein sequence ID" value="PEP97011.1"/>
    <property type="molecule type" value="Genomic_DNA"/>
</dbReference>
<keyword evidence="1" id="KW-0175">Coiled coil</keyword>
<feature type="coiled-coil region" evidence="1">
    <location>
        <begin position="161"/>
        <end position="202"/>
    </location>
</feature>
<evidence type="ECO:0000313" key="3">
    <source>
        <dbReference type="EMBL" id="PEP97011.1"/>
    </source>
</evidence>
<dbReference type="Proteomes" id="UP000220841">
    <property type="component" value="Unassembled WGS sequence"/>
</dbReference>
<reference evidence="3 4" key="1">
    <citation type="submission" date="2017-09" db="EMBL/GenBank/DDBJ databases">
        <title>Large-scale bioinformatics analysis of Bacillus genomes uncovers conserved roles of natural products in bacterial physiology.</title>
        <authorList>
            <consortium name="Agbiome Team Llc"/>
            <person name="Bleich R.M."/>
            <person name="Grubbs K.J."/>
            <person name="Santa Maria K.C."/>
            <person name="Allen S.E."/>
            <person name="Farag S."/>
            <person name="Shank E.A."/>
            <person name="Bowers A."/>
        </authorList>
    </citation>
    <scope>NUCLEOTIDE SEQUENCE [LARGE SCALE GENOMIC DNA]</scope>
    <source>
        <strain evidence="3 4">AFS021349</strain>
    </source>
</reference>
<dbReference type="RefSeq" id="WP_098227390.1">
    <property type="nucleotide sequence ID" value="NZ_NUBY01000173.1"/>
</dbReference>
<keyword evidence="2" id="KW-1133">Transmembrane helix</keyword>
<comment type="caution">
    <text evidence="3">The sequence shown here is derived from an EMBL/GenBank/DDBJ whole genome shotgun (WGS) entry which is preliminary data.</text>
</comment>
<keyword evidence="2" id="KW-0812">Transmembrane</keyword>
<feature type="transmembrane region" description="Helical" evidence="2">
    <location>
        <begin position="42"/>
        <end position="61"/>
    </location>
</feature>
<organism evidence="3 4">
    <name type="scientific">Bacillus toyonensis</name>
    <dbReference type="NCBI Taxonomy" id="155322"/>
    <lineage>
        <taxon>Bacteria</taxon>
        <taxon>Bacillati</taxon>
        <taxon>Bacillota</taxon>
        <taxon>Bacilli</taxon>
        <taxon>Bacillales</taxon>
        <taxon>Bacillaceae</taxon>
        <taxon>Bacillus</taxon>
        <taxon>Bacillus cereus group</taxon>
    </lineage>
</organism>
<evidence type="ECO:0000256" key="1">
    <source>
        <dbReference type="SAM" id="Coils"/>
    </source>
</evidence>